<proteinExistence type="predicted"/>
<organism evidence="2 3">
    <name type="scientific">Nepenthes gracilis</name>
    <name type="common">Slender pitcher plant</name>
    <dbReference type="NCBI Taxonomy" id="150966"/>
    <lineage>
        <taxon>Eukaryota</taxon>
        <taxon>Viridiplantae</taxon>
        <taxon>Streptophyta</taxon>
        <taxon>Embryophyta</taxon>
        <taxon>Tracheophyta</taxon>
        <taxon>Spermatophyta</taxon>
        <taxon>Magnoliopsida</taxon>
        <taxon>eudicotyledons</taxon>
        <taxon>Gunneridae</taxon>
        <taxon>Pentapetalae</taxon>
        <taxon>Caryophyllales</taxon>
        <taxon>Nepenthaceae</taxon>
        <taxon>Nepenthes</taxon>
    </lineage>
</organism>
<evidence type="ECO:0000313" key="3">
    <source>
        <dbReference type="Proteomes" id="UP001279734"/>
    </source>
</evidence>
<comment type="caution">
    <text evidence="2">The sequence shown here is derived from an EMBL/GenBank/DDBJ whole genome shotgun (WGS) entry which is preliminary data.</text>
</comment>
<feature type="compositionally biased region" description="Polar residues" evidence="1">
    <location>
        <begin position="91"/>
        <end position="100"/>
    </location>
</feature>
<protein>
    <submittedName>
        <fullName evidence="2">Uncharacterized protein</fullName>
    </submittedName>
</protein>
<accession>A0AAD3SYN4</accession>
<evidence type="ECO:0000256" key="1">
    <source>
        <dbReference type="SAM" id="MobiDB-lite"/>
    </source>
</evidence>
<dbReference type="Proteomes" id="UP001279734">
    <property type="component" value="Unassembled WGS sequence"/>
</dbReference>
<gene>
    <name evidence="2" type="ORF">Nepgr_021679</name>
</gene>
<feature type="region of interest" description="Disordered" evidence="1">
    <location>
        <begin position="79"/>
        <end position="101"/>
    </location>
</feature>
<name>A0AAD3SYN4_NEPGR</name>
<sequence length="264" mass="26898">MTLLECILALGGRTALKICKGWSSVKNCPFDQLPAVLVPSIVSDPLIPSGPPQLNCSECSLVDSKLKVVIDCPSSVTGLESSGTPAILRPDSNSGSNGSATGFKVEAPAPLDQFKEKVECFVDGCNSAYSGMGAGPLYADSSGANGISHADAVVPETTKFGCCTSNATVNSSALWVQLVAGPALLTCLTCTYDAVLADIHVPQPAVNVSDEGVDSEMQPGAGYGATGLLLSAGHHRAGFAESCCDRAWNDGGPGLLFMDGASGL</sequence>
<evidence type="ECO:0000313" key="2">
    <source>
        <dbReference type="EMBL" id="GMH19838.1"/>
    </source>
</evidence>
<keyword evidence="3" id="KW-1185">Reference proteome</keyword>
<reference evidence="2" key="1">
    <citation type="submission" date="2023-05" db="EMBL/GenBank/DDBJ databases">
        <title>Nepenthes gracilis genome sequencing.</title>
        <authorList>
            <person name="Fukushima K."/>
        </authorList>
    </citation>
    <scope>NUCLEOTIDE SEQUENCE</scope>
    <source>
        <strain evidence="2">SING2019-196</strain>
    </source>
</reference>
<dbReference type="EMBL" id="BSYO01000021">
    <property type="protein sequence ID" value="GMH19838.1"/>
    <property type="molecule type" value="Genomic_DNA"/>
</dbReference>
<dbReference type="AlphaFoldDB" id="A0AAD3SYN4"/>